<proteinExistence type="predicted"/>
<dbReference type="EMBL" id="LBXN01000002">
    <property type="protein sequence ID" value="KKR34375.1"/>
    <property type="molecule type" value="Genomic_DNA"/>
</dbReference>
<accession>A0A0G0SI73</accession>
<comment type="caution">
    <text evidence="1">The sequence shown here is derived from an EMBL/GenBank/DDBJ whole genome shotgun (WGS) entry which is preliminary data.</text>
</comment>
<evidence type="ECO:0000313" key="2">
    <source>
        <dbReference type="Proteomes" id="UP000034539"/>
    </source>
</evidence>
<name>A0A0G0SI73_9BACT</name>
<gene>
    <name evidence="1" type="ORF">UT63_C0002G0020</name>
</gene>
<evidence type="ECO:0000313" key="1">
    <source>
        <dbReference type="EMBL" id="KKR34375.1"/>
    </source>
</evidence>
<sequence length="482" mass="56218">MINSEVNITDFPELEEVPEPRQELPSIKVNGIAKISSQSRDFGVQVSINNKIFRLRYPTGLWSRFPKTHRNILAQNLTYSLTYHIPYLYPTLKKVFYNMPVPLSEAFLFKSLSLSLPSVALMQTQKDKKLTSNLLRRLFEIDYIFTNKKTEIPPYNRTSLSDHVIMPFTFGKDSLLTYSLASELGLKVYPVYISEPDYPYQELIKKVLSNPFRKEFKEKIYFLQNNMGILREPYGWFGWELQLTQYSLMLLPYVYAKKAGYILFSNEQSCDDYITDVDGFRCNPIFEQSHSWLLQNSLMTSIIGGNSLSIGSLIEPLHEIAIMKILHHRYPEIGKYQSSCDMDYKPKSNGRWCETCSKCGRMYIFLQGLGISSKKLGFKHNLLSKKYRNLYGILDNRSLKNFGYDQSEAGRDEQIFAFHLAYKRGVKGPLITEFVKKYIKYATKNEKSFRRRFFGIHSNKTVPSPFKAKLLRIYHQELDHLT</sequence>
<protein>
    <submittedName>
        <fullName evidence="1">Uncharacterized protein</fullName>
    </submittedName>
</protein>
<reference evidence="1 2" key="1">
    <citation type="journal article" date="2015" name="Nature">
        <title>rRNA introns, odd ribosomes, and small enigmatic genomes across a large radiation of phyla.</title>
        <authorList>
            <person name="Brown C.T."/>
            <person name="Hug L.A."/>
            <person name="Thomas B.C."/>
            <person name="Sharon I."/>
            <person name="Castelle C.J."/>
            <person name="Singh A."/>
            <person name="Wilkins M.J."/>
            <person name="Williams K.H."/>
            <person name="Banfield J.F."/>
        </authorList>
    </citation>
    <scope>NUCLEOTIDE SEQUENCE [LARGE SCALE GENOMIC DNA]</scope>
</reference>
<organism evidence="1 2">
    <name type="scientific">Candidatus Gottesmanbacteria bacterium GW2011_GWC2_39_8</name>
    <dbReference type="NCBI Taxonomy" id="1618450"/>
    <lineage>
        <taxon>Bacteria</taxon>
        <taxon>Candidatus Gottesmaniibacteriota</taxon>
    </lineage>
</organism>
<dbReference type="Proteomes" id="UP000034539">
    <property type="component" value="Unassembled WGS sequence"/>
</dbReference>
<dbReference type="AlphaFoldDB" id="A0A0G0SI73"/>